<name>A0A9D4ZPE8_ADICA</name>
<keyword evidence="2" id="KW-1185">Reference proteome</keyword>
<comment type="caution">
    <text evidence="1">The sequence shown here is derived from an EMBL/GenBank/DDBJ whole genome shotgun (WGS) entry which is preliminary data.</text>
</comment>
<protein>
    <submittedName>
        <fullName evidence="1">Uncharacterized protein</fullName>
    </submittedName>
</protein>
<dbReference type="Proteomes" id="UP000886520">
    <property type="component" value="Chromosome 3"/>
</dbReference>
<reference evidence="1" key="1">
    <citation type="submission" date="2021-01" db="EMBL/GenBank/DDBJ databases">
        <title>Adiantum capillus-veneris genome.</title>
        <authorList>
            <person name="Fang Y."/>
            <person name="Liao Q."/>
        </authorList>
    </citation>
    <scope>NUCLEOTIDE SEQUENCE</scope>
    <source>
        <strain evidence="1">H3</strain>
        <tissue evidence="1">Leaf</tissue>
    </source>
</reference>
<gene>
    <name evidence="1" type="ORF">GOP47_0002702</name>
</gene>
<dbReference type="EMBL" id="JABFUD020000002">
    <property type="protein sequence ID" value="KAI5082959.1"/>
    <property type="molecule type" value="Genomic_DNA"/>
</dbReference>
<sequence length="101" mass="11666">MLSCDIGRKFFGGHHLVLSTKVKQRAETQAKKMMDMLDLKVQRVWIRKLGSRPICDHCGFTCRQRWLEHAAGKNQPYNRLEGRAIGIQHVYLVQKSSRSNA</sequence>
<evidence type="ECO:0000313" key="2">
    <source>
        <dbReference type="Proteomes" id="UP000886520"/>
    </source>
</evidence>
<accession>A0A9D4ZPE8</accession>
<organism evidence="1 2">
    <name type="scientific">Adiantum capillus-veneris</name>
    <name type="common">Maidenhair fern</name>
    <dbReference type="NCBI Taxonomy" id="13818"/>
    <lineage>
        <taxon>Eukaryota</taxon>
        <taxon>Viridiplantae</taxon>
        <taxon>Streptophyta</taxon>
        <taxon>Embryophyta</taxon>
        <taxon>Tracheophyta</taxon>
        <taxon>Polypodiopsida</taxon>
        <taxon>Polypodiidae</taxon>
        <taxon>Polypodiales</taxon>
        <taxon>Pteridineae</taxon>
        <taxon>Pteridaceae</taxon>
        <taxon>Vittarioideae</taxon>
        <taxon>Adiantum</taxon>
    </lineage>
</organism>
<dbReference type="AlphaFoldDB" id="A0A9D4ZPE8"/>
<proteinExistence type="predicted"/>
<evidence type="ECO:0000313" key="1">
    <source>
        <dbReference type="EMBL" id="KAI5082959.1"/>
    </source>
</evidence>